<keyword evidence="8" id="KW-0677">Repeat</keyword>
<feature type="domain" description="C2H2-type" evidence="14">
    <location>
        <begin position="221"/>
        <end position="249"/>
    </location>
</feature>
<evidence type="ECO:0000256" key="5">
    <source>
        <dbReference type="ARBA" id="ARBA00022473"/>
    </source>
</evidence>
<evidence type="ECO:0000313" key="16">
    <source>
        <dbReference type="Proteomes" id="UP001168821"/>
    </source>
</evidence>
<reference evidence="15" key="1">
    <citation type="journal article" date="2023" name="G3 (Bethesda)">
        <title>Whole genome assemblies of Zophobas morio and Tenebrio molitor.</title>
        <authorList>
            <person name="Kaur S."/>
            <person name="Stinson S.A."/>
            <person name="diCenzo G.C."/>
        </authorList>
    </citation>
    <scope>NUCLEOTIDE SEQUENCE</scope>
    <source>
        <strain evidence="15">QUZm001</strain>
    </source>
</reference>
<dbReference type="PROSITE" id="PS00028">
    <property type="entry name" value="ZINC_FINGER_C2H2_1"/>
    <property type="match status" value="1"/>
</dbReference>
<evidence type="ECO:0000259" key="14">
    <source>
        <dbReference type="PROSITE" id="PS50157"/>
    </source>
</evidence>
<protein>
    <recommendedName>
        <fullName evidence="4">Protein hunchback</fullName>
    </recommendedName>
</protein>
<keyword evidence="7" id="KW-0479">Metal-binding</keyword>
<dbReference type="Proteomes" id="UP001168821">
    <property type="component" value="Unassembled WGS sequence"/>
</dbReference>
<accession>A0AA38I3W9</accession>
<comment type="similarity">
    <text evidence="3">Belongs to the hunchback C2H2-type zinc-finger protein family.</text>
</comment>
<dbReference type="SMART" id="SM00355">
    <property type="entry name" value="ZnF_C2H2"/>
    <property type="match status" value="6"/>
</dbReference>
<evidence type="ECO:0000313" key="15">
    <source>
        <dbReference type="EMBL" id="KAJ3647292.1"/>
    </source>
</evidence>
<dbReference type="GO" id="GO:0035282">
    <property type="term" value="P:segmentation"/>
    <property type="evidence" value="ECO:0007669"/>
    <property type="project" value="UniProtKB-KW"/>
</dbReference>
<dbReference type="InterPro" id="IPR036236">
    <property type="entry name" value="Znf_C2H2_sf"/>
</dbReference>
<evidence type="ECO:0000256" key="10">
    <source>
        <dbReference type="ARBA" id="ARBA00022833"/>
    </source>
</evidence>
<dbReference type="InterPro" id="IPR013087">
    <property type="entry name" value="Znf_C2H2_type"/>
</dbReference>
<feature type="domain" description="C2H2-type" evidence="14">
    <location>
        <begin position="189"/>
        <end position="217"/>
    </location>
</feature>
<name>A0AA38I3W9_9CUCU</name>
<comment type="subcellular location">
    <subcellularLocation>
        <location evidence="2">Nucleus</location>
    </subcellularLocation>
</comment>
<evidence type="ECO:0000256" key="7">
    <source>
        <dbReference type="ARBA" id="ARBA00022723"/>
    </source>
</evidence>
<gene>
    <name evidence="15" type="ORF">Zmor_019178</name>
</gene>
<dbReference type="SUPFAM" id="SSF57667">
    <property type="entry name" value="beta-beta-alpha zinc fingers"/>
    <property type="match status" value="1"/>
</dbReference>
<keyword evidence="11" id="KW-0238">DNA-binding</keyword>
<dbReference type="Gene3D" id="3.30.160.60">
    <property type="entry name" value="Classic Zinc Finger"/>
    <property type="match status" value="3"/>
</dbReference>
<keyword evidence="9 13" id="KW-0863">Zinc-finger</keyword>
<organism evidence="15 16">
    <name type="scientific">Zophobas morio</name>
    <dbReference type="NCBI Taxonomy" id="2755281"/>
    <lineage>
        <taxon>Eukaryota</taxon>
        <taxon>Metazoa</taxon>
        <taxon>Ecdysozoa</taxon>
        <taxon>Arthropoda</taxon>
        <taxon>Hexapoda</taxon>
        <taxon>Insecta</taxon>
        <taxon>Pterygota</taxon>
        <taxon>Neoptera</taxon>
        <taxon>Endopterygota</taxon>
        <taxon>Coleoptera</taxon>
        <taxon>Polyphaga</taxon>
        <taxon>Cucujiformia</taxon>
        <taxon>Tenebrionidae</taxon>
        <taxon>Zophobas</taxon>
    </lineage>
</organism>
<sequence length="278" mass="33261">MPLLEYSDKLIHTNPSQKAQKCKVCPYFTTLVFFMVNHSNRHKPLSSLFNCEKTNLEIYHCNDCNFQTELTFLFKKHIQDHRNREPRSVEYVIRNYVCKKCNFKTHFSMKWLQHTTTCLKSKIKKPQSSKKSQNKPNYDLIKHMKTYTRDQQNVKWYGCTVCPFQTKHTACLKSHINARHLNGEDVTWFQCPQCPYKVKHKSNLTRHVKARHSKEQEKKWHECAKCAYKSKSQPDLKKHVNLYHSDETSAKWYKCEKCSFQTKHMSNFKIHIVSRHLD</sequence>
<proteinExistence type="inferred from homology"/>
<evidence type="ECO:0000256" key="12">
    <source>
        <dbReference type="ARBA" id="ARBA00023242"/>
    </source>
</evidence>
<dbReference type="AlphaFoldDB" id="A0AA38I3W9"/>
<evidence type="ECO:0000256" key="2">
    <source>
        <dbReference type="ARBA" id="ARBA00004123"/>
    </source>
</evidence>
<keyword evidence="16" id="KW-1185">Reference proteome</keyword>
<evidence type="ECO:0000256" key="6">
    <source>
        <dbReference type="ARBA" id="ARBA00022492"/>
    </source>
</evidence>
<dbReference type="GO" id="GO:0005634">
    <property type="term" value="C:nucleus"/>
    <property type="evidence" value="ECO:0007669"/>
    <property type="project" value="UniProtKB-SubCell"/>
</dbReference>
<dbReference type="GO" id="GO:0003677">
    <property type="term" value="F:DNA binding"/>
    <property type="evidence" value="ECO:0007669"/>
    <property type="project" value="UniProtKB-KW"/>
</dbReference>
<evidence type="ECO:0000256" key="3">
    <source>
        <dbReference type="ARBA" id="ARBA00007746"/>
    </source>
</evidence>
<dbReference type="GO" id="GO:0008270">
    <property type="term" value="F:zinc ion binding"/>
    <property type="evidence" value="ECO:0007669"/>
    <property type="project" value="UniProtKB-KW"/>
</dbReference>
<dbReference type="PROSITE" id="PS50157">
    <property type="entry name" value="ZINC_FINGER_C2H2_2"/>
    <property type="match status" value="2"/>
</dbReference>
<evidence type="ECO:0000256" key="13">
    <source>
        <dbReference type="PROSITE-ProRule" id="PRU00042"/>
    </source>
</evidence>
<dbReference type="PANTHER" id="PTHR24392:SF49">
    <property type="entry name" value="PROTEIN HUNCHBACK"/>
    <property type="match status" value="1"/>
</dbReference>
<evidence type="ECO:0000256" key="8">
    <source>
        <dbReference type="ARBA" id="ARBA00022737"/>
    </source>
</evidence>
<dbReference type="Pfam" id="PF13909">
    <property type="entry name" value="zf-H2C2_5"/>
    <property type="match status" value="1"/>
</dbReference>
<evidence type="ECO:0000256" key="9">
    <source>
        <dbReference type="ARBA" id="ARBA00022771"/>
    </source>
</evidence>
<comment type="caution">
    <text evidence="15">The sequence shown here is derived from an EMBL/GenBank/DDBJ whole genome shotgun (WGS) entry which is preliminary data.</text>
</comment>
<comment type="function">
    <text evidence="1">Gap class segmentation protein that controls development of head structures.</text>
</comment>
<keyword evidence="12" id="KW-0539">Nucleus</keyword>
<dbReference type="PANTHER" id="PTHR24392">
    <property type="entry name" value="ZINC FINGER PROTEIN"/>
    <property type="match status" value="1"/>
</dbReference>
<keyword evidence="5" id="KW-0217">Developmental protein</keyword>
<evidence type="ECO:0000256" key="11">
    <source>
        <dbReference type="ARBA" id="ARBA00023125"/>
    </source>
</evidence>
<evidence type="ECO:0000256" key="1">
    <source>
        <dbReference type="ARBA" id="ARBA00003983"/>
    </source>
</evidence>
<evidence type="ECO:0000256" key="4">
    <source>
        <dbReference type="ARBA" id="ARBA00013638"/>
    </source>
</evidence>
<keyword evidence="6" id="KW-0302">Gap protein</keyword>
<dbReference type="FunFam" id="3.30.160.60:FF:002203">
    <property type="entry name" value="Zinc finger protein 142-like Protein"/>
    <property type="match status" value="1"/>
</dbReference>
<dbReference type="EMBL" id="JALNTZ010000006">
    <property type="protein sequence ID" value="KAJ3647292.1"/>
    <property type="molecule type" value="Genomic_DNA"/>
</dbReference>
<keyword evidence="10" id="KW-0862">Zinc</keyword>